<evidence type="ECO:0000259" key="7">
    <source>
        <dbReference type="PROSITE" id="PS50262"/>
    </source>
</evidence>
<dbReference type="Pfam" id="PF00001">
    <property type="entry name" value="7tm_1"/>
    <property type="match status" value="1"/>
</dbReference>
<evidence type="ECO:0000313" key="9">
    <source>
        <dbReference type="Proteomes" id="UP001516400"/>
    </source>
</evidence>
<evidence type="ECO:0000313" key="8">
    <source>
        <dbReference type="EMBL" id="KAL3288958.1"/>
    </source>
</evidence>
<keyword evidence="5 6" id="KW-0472">Membrane</keyword>
<reference evidence="8 9" key="1">
    <citation type="journal article" date="2021" name="BMC Biol.">
        <title>Horizontally acquired antibacterial genes associated with adaptive radiation of ladybird beetles.</title>
        <authorList>
            <person name="Li H.S."/>
            <person name="Tang X.F."/>
            <person name="Huang Y.H."/>
            <person name="Xu Z.Y."/>
            <person name="Chen M.L."/>
            <person name="Du X.Y."/>
            <person name="Qiu B.Y."/>
            <person name="Chen P.T."/>
            <person name="Zhang W."/>
            <person name="Slipinski A."/>
            <person name="Escalona H.E."/>
            <person name="Waterhouse R.M."/>
            <person name="Zwick A."/>
            <person name="Pang H."/>
        </authorList>
    </citation>
    <scope>NUCLEOTIDE SEQUENCE [LARGE SCALE GENOMIC DNA]</scope>
    <source>
        <strain evidence="8">SYSU2018</strain>
    </source>
</reference>
<evidence type="ECO:0000256" key="4">
    <source>
        <dbReference type="ARBA" id="ARBA00022989"/>
    </source>
</evidence>
<comment type="subcellular location">
    <subcellularLocation>
        <location evidence="1">Membrane</location>
    </subcellularLocation>
</comment>
<organism evidence="8 9">
    <name type="scientific">Cryptolaemus montrouzieri</name>
    <dbReference type="NCBI Taxonomy" id="559131"/>
    <lineage>
        <taxon>Eukaryota</taxon>
        <taxon>Metazoa</taxon>
        <taxon>Ecdysozoa</taxon>
        <taxon>Arthropoda</taxon>
        <taxon>Hexapoda</taxon>
        <taxon>Insecta</taxon>
        <taxon>Pterygota</taxon>
        <taxon>Neoptera</taxon>
        <taxon>Endopterygota</taxon>
        <taxon>Coleoptera</taxon>
        <taxon>Polyphaga</taxon>
        <taxon>Cucujiformia</taxon>
        <taxon>Coccinelloidea</taxon>
        <taxon>Coccinellidae</taxon>
        <taxon>Scymninae</taxon>
        <taxon>Scymnini</taxon>
        <taxon>Cryptolaemus</taxon>
    </lineage>
</organism>
<evidence type="ECO:0000256" key="2">
    <source>
        <dbReference type="ARBA" id="ARBA00010663"/>
    </source>
</evidence>
<evidence type="ECO:0000256" key="6">
    <source>
        <dbReference type="SAM" id="Phobius"/>
    </source>
</evidence>
<proteinExistence type="inferred from homology"/>
<dbReference type="GO" id="GO:0016020">
    <property type="term" value="C:membrane"/>
    <property type="evidence" value="ECO:0007669"/>
    <property type="project" value="UniProtKB-SubCell"/>
</dbReference>
<keyword evidence="3 6" id="KW-0812">Transmembrane</keyword>
<comment type="similarity">
    <text evidence="2">Belongs to the G-protein coupled receptor 1 family.</text>
</comment>
<gene>
    <name evidence="8" type="ORF">HHI36_003402</name>
</gene>
<name>A0ABD2PDB6_9CUCU</name>
<feature type="transmembrane region" description="Helical" evidence="6">
    <location>
        <begin position="208"/>
        <end position="232"/>
    </location>
</feature>
<evidence type="ECO:0000256" key="5">
    <source>
        <dbReference type="ARBA" id="ARBA00023136"/>
    </source>
</evidence>
<dbReference type="InterPro" id="IPR017452">
    <property type="entry name" value="GPCR_Rhodpsn_7TM"/>
</dbReference>
<dbReference type="PROSITE" id="PS50262">
    <property type="entry name" value="G_PROTEIN_RECEP_F1_2"/>
    <property type="match status" value="1"/>
</dbReference>
<dbReference type="AlphaFoldDB" id="A0ABD2PDB6"/>
<dbReference type="SUPFAM" id="SSF81321">
    <property type="entry name" value="Family A G protein-coupled receptor-like"/>
    <property type="match status" value="1"/>
</dbReference>
<protein>
    <recommendedName>
        <fullName evidence="7">G-protein coupled receptors family 1 profile domain-containing protein</fullName>
    </recommendedName>
</protein>
<keyword evidence="9" id="KW-1185">Reference proteome</keyword>
<dbReference type="PANTHER" id="PTHR46641:SF2">
    <property type="entry name" value="FMRFAMIDE RECEPTOR"/>
    <property type="match status" value="1"/>
</dbReference>
<dbReference type="PANTHER" id="PTHR46641">
    <property type="entry name" value="FMRFAMIDE RECEPTOR-RELATED"/>
    <property type="match status" value="1"/>
</dbReference>
<dbReference type="EMBL" id="JABFTP020000185">
    <property type="protein sequence ID" value="KAL3288958.1"/>
    <property type="molecule type" value="Genomic_DNA"/>
</dbReference>
<dbReference type="Proteomes" id="UP001516400">
    <property type="component" value="Unassembled WGS sequence"/>
</dbReference>
<sequence>MSVYTSMDFLYTLIIISNYLVGINTLQSLSMLIDFLTEVVNTVRIIAVLAMTIDRVLHLENVLEFRNTKHMRTKTHARLVISVTFLLAIIGNLPTLFCCEESFTGQNYSNTDPRFHYLYHWIYFTVFYLTPSILTIIFNIYLINLLRKAQKIEYIRSRTGRKKNFTLTIAATVIIVIFIIIHIPGYVIERFHYMTMFPNVFDDEKTMNIVSFVYLGIAAVNSLGNFFIYTLFCPPFKRAIVKTLRDKKGNIRSSRMSNF</sequence>
<feature type="transmembrane region" description="Helical" evidence="6">
    <location>
        <begin position="117"/>
        <end position="143"/>
    </location>
</feature>
<evidence type="ECO:0000256" key="3">
    <source>
        <dbReference type="ARBA" id="ARBA00022692"/>
    </source>
</evidence>
<accession>A0ABD2PDB6</accession>
<dbReference type="Gene3D" id="1.20.1070.10">
    <property type="entry name" value="Rhodopsin 7-helix transmembrane proteins"/>
    <property type="match status" value="1"/>
</dbReference>
<feature type="transmembrane region" description="Helical" evidence="6">
    <location>
        <begin position="9"/>
        <end position="33"/>
    </location>
</feature>
<keyword evidence="4 6" id="KW-1133">Transmembrane helix</keyword>
<feature type="domain" description="G-protein coupled receptors family 1 profile" evidence="7">
    <location>
        <begin position="1"/>
        <end position="229"/>
    </location>
</feature>
<feature type="transmembrane region" description="Helical" evidence="6">
    <location>
        <begin position="77"/>
        <end position="97"/>
    </location>
</feature>
<feature type="transmembrane region" description="Helical" evidence="6">
    <location>
        <begin position="164"/>
        <end position="188"/>
    </location>
</feature>
<dbReference type="InterPro" id="IPR052954">
    <property type="entry name" value="GPCR-Ligand_Int"/>
</dbReference>
<comment type="caution">
    <text evidence="8">The sequence shown here is derived from an EMBL/GenBank/DDBJ whole genome shotgun (WGS) entry which is preliminary data.</text>
</comment>
<dbReference type="InterPro" id="IPR000276">
    <property type="entry name" value="GPCR_Rhodpsn"/>
</dbReference>
<evidence type="ECO:0000256" key="1">
    <source>
        <dbReference type="ARBA" id="ARBA00004370"/>
    </source>
</evidence>